<reference evidence="2 5" key="3">
    <citation type="submission" date="2020-07" db="EMBL/GenBank/DDBJ databases">
        <title>Draft genome sequence of four isobutane-metabolizing strains capable of cometabolically degrading diverse ether contaminants.</title>
        <authorList>
            <person name="Chen W."/>
            <person name="Faulkner N."/>
            <person name="Smith C."/>
            <person name="Hyman M."/>
        </authorList>
    </citation>
    <scope>NUCLEOTIDE SEQUENCE [LARGE SCALE GENOMIC DNA]</scope>
    <source>
        <strain evidence="2 5">2A</strain>
    </source>
</reference>
<organism evidence="3 4">
    <name type="scientific">Mycolicibacterium fluoranthenivorans</name>
    <dbReference type="NCBI Taxonomy" id="258505"/>
    <lineage>
        <taxon>Bacteria</taxon>
        <taxon>Bacillati</taxon>
        <taxon>Actinomycetota</taxon>
        <taxon>Actinomycetes</taxon>
        <taxon>Mycobacteriales</taxon>
        <taxon>Mycobacteriaceae</taxon>
        <taxon>Mycolicibacterium</taxon>
    </lineage>
</organism>
<dbReference type="Proteomes" id="UP000199707">
    <property type="component" value="Unassembled WGS sequence"/>
</dbReference>
<dbReference type="KEGG" id="mflu:HZU40_21665"/>
<evidence type="ECO:0000256" key="1">
    <source>
        <dbReference type="SAM" id="SignalP"/>
    </source>
</evidence>
<feature type="signal peptide" evidence="1">
    <location>
        <begin position="1"/>
        <end position="24"/>
    </location>
</feature>
<proteinExistence type="predicted"/>
<reference evidence="4" key="1">
    <citation type="submission" date="2016-10" db="EMBL/GenBank/DDBJ databases">
        <authorList>
            <person name="Varghese N."/>
            <person name="Submissions S."/>
        </authorList>
    </citation>
    <scope>NUCLEOTIDE SEQUENCE [LARGE SCALE GENOMIC DNA]</scope>
    <source>
        <strain evidence="4">UNC267MFSha1.1M11</strain>
    </source>
</reference>
<dbReference type="EMBL" id="FMUB01000009">
    <property type="protein sequence ID" value="SCX27617.1"/>
    <property type="molecule type" value="Genomic_DNA"/>
</dbReference>
<name>A0A1G4WQQ3_9MYCO</name>
<dbReference type="STRING" id="1502745.SAMN02799620_04364"/>
<reference evidence="3" key="2">
    <citation type="submission" date="2016-10" db="EMBL/GenBank/DDBJ databases">
        <authorList>
            <person name="de Groot N.N."/>
        </authorList>
    </citation>
    <scope>NUCLEOTIDE SEQUENCE [LARGE SCALE GENOMIC DNA]</scope>
    <source>
        <strain evidence="3">UNC267MFSha1.1M11</strain>
    </source>
</reference>
<sequence length="134" mass="14106">MIRELTVAATIACAAFGTAAPALADDEPGRYPSDVPGMSYDASSGAPCDNYQLFTFGRGPGGQAMMCRWVPNQWPPVYTGFWMPSYPLYGVQQTGAPCPGPQAAAQSPDGKPMLCLGAQGWQPGFFTGDGFFPA</sequence>
<dbReference type="Proteomes" id="UP000515498">
    <property type="component" value="Chromosome"/>
</dbReference>
<dbReference type="EMBL" id="CP059894">
    <property type="protein sequence ID" value="QNJ90842.1"/>
    <property type="molecule type" value="Genomic_DNA"/>
</dbReference>
<evidence type="ECO:0000313" key="5">
    <source>
        <dbReference type="Proteomes" id="UP000515498"/>
    </source>
</evidence>
<evidence type="ECO:0008006" key="6">
    <source>
        <dbReference type="Google" id="ProtNLM"/>
    </source>
</evidence>
<protein>
    <recommendedName>
        <fullName evidence="6">Secreted protein</fullName>
    </recommendedName>
</protein>
<keyword evidence="1" id="KW-0732">Signal</keyword>
<gene>
    <name evidence="2" type="ORF">HZU40_21665</name>
    <name evidence="3" type="ORF">SAMN02799620_04364</name>
</gene>
<dbReference type="AlphaFoldDB" id="A0A1G4WQQ3"/>
<feature type="chain" id="PRO_5036018716" description="Secreted protein" evidence="1">
    <location>
        <begin position="25"/>
        <end position="134"/>
    </location>
</feature>
<dbReference type="RefSeq" id="WP_090361015.1">
    <property type="nucleotide sequence ID" value="NZ_CP059894.1"/>
</dbReference>
<accession>A0A1G4WQQ3</accession>
<evidence type="ECO:0000313" key="4">
    <source>
        <dbReference type="Proteomes" id="UP000199707"/>
    </source>
</evidence>
<evidence type="ECO:0000313" key="3">
    <source>
        <dbReference type="EMBL" id="SCX27617.1"/>
    </source>
</evidence>
<evidence type="ECO:0000313" key="2">
    <source>
        <dbReference type="EMBL" id="QNJ90842.1"/>
    </source>
</evidence>